<dbReference type="InterPro" id="IPR008271">
    <property type="entry name" value="Ser/Thr_kinase_AS"/>
</dbReference>
<evidence type="ECO:0000313" key="9">
    <source>
        <dbReference type="EMBL" id="MES0835306.1"/>
    </source>
</evidence>
<name>A0ABV1ZXE2_9ACTN</name>
<dbReference type="InterPro" id="IPR000719">
    <property type="entry name" value="Prot_kinase_dom"/>
</dbReference>
<dbReference type="RefSeq" id="WP_352984290.1">
    <property type="nucleotide sequence ID" value="NZ_JBEQNA010000003.1"/>
</dbReference>
<dbReference type="PROSITE" id="PS50011">
    <property type="entry name" value="PROTEIN_KINASE_DOM"/>
    <property type="match status" value="1"/>
</dbReference>
<keyword evidence="4 5" id="KW-0067">ATP-binding</keyword>
<feature type="region of interest" description="Disordered" evidence="6">
    <location>
        <begin position="354"/>
        <end position="382"/>
    </location>
</feature>
<dbReference type="SUPFAM" id="SSF56112">
    <property type="entry name" value="Protein kinase-like (PK-like)"/>
    <property type="match status" value="1"/>
</dbReference>
<comment type="caution">
    <text evidence="9">The sequence shown here is derived from an EMBL/GenBank/DDBJ whole genome shotgun (WGS) entry which is preliminary data.</text>
</comment>
<evidence type="ECO:0000256" key="5">
    <source>
        <dbReference type="PROSITE-ProRule" id="PRU10141"/>
    </source>
</evidence>
<accession>A0ABV1ZXE2</accession>
<proteinExistence type="predicted"/>
<evidence type="ECO:0000313" key="10">
    <source>
        <dbReference type="Proteomes" id="UP001432401"/>
    </source>
</evidence>
<dbReference type="PANTHER" id="PTHR43289">
    <property type="entry name" value="MITOGEN-ACTIVATED PROTEIN KINASE KINASE KINASE 20-RELATED"/>
    <property type="match status" value="1"/>
</dbReference>
<evidence type="ECO:0000256" key="2">
    <source>
        <dbReference type="ARBA" id="ARBA00022741"/>
    </source>
</evidence>
<dbReference type="PANTHER" id="PTHR43289:SF34">
    <property type="entry name" value="SERINE_THREONINE-PROTEIN KINASE YBDM-RELATED"/>
    <property type="match status" value="1"/>
</dbReference>
<keyword evidence="1 9" id="KW-0808">Transferase</keyword>
<dbReference type="InterPro" id="IPR017441">
    <property type="entry name" value="Protein_kinase_ATP_BS"/>
</dbReference>
<sequence>MTAAQPPAFDRNRLPHGVDPPAKGDPETIGSYRVVGRVGTGGMGAVYAGVDPAGGCAAVKVIHPQFAVDPVFLARFAREVDLVSRVRATCTAAFYGADVRSPTPWMATEYVPGRTLRQHVRERGALDGGLLLALAVGLAEALAAIHAAGVVHRDLKPGNVILSPDGPKVLDFGIARAVDATALTRTGGLVGTPGWIAPEQYAGEDASERSDMFAWGGMVAFAATGRNPFGTGNQEALIHRTRQEEPDLDGVAPELLDLVRRAMDKDPGRRPTAAQALAELTGGWSATRVRPAGRELPTLVVPDLIATEWRGVDAPGTRRVRRFRTGRALTAVGAALLVPALLAVWMFARPDARDDGGTAGGTPPGQEGSAPTADTGISVEDGPGSVARAVDLALGASSFDAYSSTVTNQPGGYPTRFRYTEDPRPLYQRTSWGGPALNELLVVGEGPDDTVHRYTLYDTETQGFPDRGYFRGGEGLGIDPDRGALVEDLAWIAESGAEVEYLGERALPVGENDTTEDVADLSGLVGRTGHHYSGSYTRELVDTYDDTSYGEHDHTFEVWLDGDGYPLVFQKYYEWEDPGWDPVPTTTTVTYVSFNEPVEIRVPGEDEIAASQAEAVEPQY</sequence>
<dbReference type="Gene3D" id="3.30.200.20">
    <property type="entry name" value="Phosphorylase Kinase, domain 1"/>
    <property type="match status" value="1"/>
</dbReference>
<feature type="binding site" evidence="5">
    <location>
        <position position="60"/>
    </location>
    <ligand>
        <name>ATP</name>
        <dbReference type="ChEBI" id="CHEBI:30616"/>
    </ligand>
</feature>
<keyword evidence="2 5" id="KW-0547">Nucleotide-binding</keyword>
<keyword evidence="7" id="KW-0472">Membrane</keyword>
<feature type="domain" description="Protein kinase" evidence="8">
    <location>
        <begin position="32"/>
        <end position="285"/>
    </location>
</feature>
<protein>
    <submittedName>
        <fullName evidence="9">Serine/threonine-protein kinase</fullName>
        <ecNumber evidence="9">2.7.11.1</ecNumber>
    </submittedName>
</protein>
<evidence type="ECO:0000256" key="6">
    <source>
        <dbReference type="SAM" id="MobiDB-lite"/>
    </source>
</evidence>
<dbReference type="PROSITE" id="PS00107">
    <property type="entry name" value="PROTEIN_KINASE_ATP"/>
    <property type="match status" value="1"/>
</dbReference>
<keyword evidence="7" id="KW-1133">Transmembrane helix</keyword>
<dbReference type="Gene3D" id="1.10.510.10">
    <property type="entry name" value="Transferase(Phosphotransferase) domain 1"/>
    <property type="match status" value="1"/>
</dbReference>
<organism evidence="9 10">
    <name type="scientific">Nocardiopsis tropica</name>
    <dbReference type="NCBI Taxonomy" id="109330"/>
    <lineage>
        <taxon>Bacteria</taxon>
        <taxon>Bacillati</taxon>
        <taxon>Actinomycetota</taxon>
        <taxon>Actinomycetes</taxon>
        <taxon>Streptosporangiales</taxon>
        <taxon>Nocardiopsidaceae</taxon>
        <taxon>Nocardiopsis</taxon>
    </lineage>
</organism>
<dbReference type="SMART" id="SM00220">
    <property type="entry name" value="S_TKc"/>
    <property type="match status" value="1"/>
</dbReference>
<evidence type="ECO:0000256" key="4">
    <source>
        <dbReference type="ARBA" id="ARBA00022840"/>
    </source>
</evidence>
<dbReference type="EC" id="2.7.11.1" evidence="9"/>
<feature type="transmembrane region" description="Helical" evidence="7">
    <location>
        <begin position="328"/>
        <end position="348"/>
    </location>
</feature>
<keyword evidence="3 9" id="KW-0418">Kinase</keyword>
<dbReference type="Pfam" id="PF00069">
    <property type="entry name" value="Pkinase"/>
    <property type="match status" value="1"/>
</dbReference>
<feature type="region of interest" description="Disordered" evidence="6">
    <location>
        <begin position="1"/>
        <end position="27"/>
    </location>
</feature>
<dbReference type="Proteomes" id="UP001432401">
    <property type="component" value="Unassembled WGS sequence"/>
</dbReference>
<dbReference type="PROSITE" id="PS00108">
    <property type="entry name" value="PROTEIN_KINASE_ST"/>
    <property type="match status" value="1"/>
</dbReference>
<dbReference type="GO" id="GO:0004674">
    <property type="term" value="F:protein serine/threonine kinase activity"/>
    <property type="evidence" value="ECO:0007669"/>
    <property type="project" value="UniProtKB-EC"/>
</dbReference>
<evidence type="ECO:0000256" key="7">
    <source>
        <dbReference type="SAM" id="Phobius"/>
    </source>
</evidence>
<reference evidence="9 10" key="1">
    <citation type="submission" date="2024-06" db="EMBL/GenBank/DDBJ databases">
        <authorList>
            <person name="Bataeva Y.V."/>
            <person name="Grigorian L.N."/>
            <person name="Solomentsev V.I."/>
        </authorList>
    </citation>
    <scope>NUCLEOTIDE SEQUENCE [LARGE SCALE GENOMIC DNA]</scope>
    <source>
        <strain evidence="10">SCPM-O-B-12605 (RCAM04882)</strain>
    </source>
</reference>
<dbReference type="InterPro" id="IPR011009">
    <property type="entry name" value="Kinase-like_dom_sf"/>
</dbReference>
<keyword evidence="10" id="KW-1185">Reference proteome</keyword>
<evidence type="ECO:0000256" key="3">
    <source>
        <dbReference type="ARBA" id="ARBA00022777"/>
    </source>
</evidence>
<dbReference type="EMBL" id="JBEQNB010000008">
    <property type="protein sequence ID" value="MES0835306.1"/>
    <property type="molecule type" value="Genomic_DNA"/>
</dbReference>
<evidence type="ECO:0000256" key="1">
    <source>
        <dbReference type="ARBA" id="ARBA00022679"/>
    </source>
</evidence>
<keyword evidence="7" id="KW-0812">Transmembrane</keyword>
<dbReference type="CDD" id="cd14014">
    <property type="entry name" value="STKc_PknB_like"/>
    <property type="match status" value="1"/>
</dbReference>
<evidence type="ECO:0000259" key="8">
    <source>
        <dbReference type="PROSITE" id="PS50011"/>
    </source>
</evidence>
<gene>
    <name evidence="9" type="ORF">ABUK86_16120</name>
</gene>